<evidence type="ECO:0000256" key="1">
    <source>
        <dbReference type="ARBA" id="ARBA00004173"/>
    </source>
</evidence>
<protein>
    <recommendedName>
        <fullName evidence="6">Small ribosomal subunit protein mS23</fullName>
    </recommendedName>
</protein>
<dbReference type="PANTHER" id="PTHR15925:SF2">
    <property type="entry name" value="SMALL RIBOSOMAL SUBUNIT PROTEIN MS23"/>
    <property type="match status" value="1"/>
</dbReference>
<dbReference type="GO" id="GO:0003735">
    <property type="term" value="F:structural constituent of ribosome"/>
    <property type="evidence" value="ECO:0007669"/>
    <property type="project" value="InterPro"/>
</dbReference>
<dbReference type="GO" id="GO:0005739">
    <property type="term" value="C:mitochondrion"/>
    <property type="evidence" value="ECO:0007669"/>
    <property type="project" value="InterPro"/>
</dbReference>
<keyword evidence="9" id="KW-1185">Reference proteome</keyword>
<evidence type="ECO:0000256" key="4">
    <source>
        <dbReference type="ARBA" id="ARBA00023128"/>
    </source>
</evidence>
<dbReference type="InterPro" id="IPR023611">
    <property type="entry name" value="mS23_dom_met"/>
</dbReference>
<evidence type="ECO:0000313" key="9">
    <source>
        <dbReference type="Proteomes" id="UP000694920"/>
    </source>
</evidence>
<evidence type="ECO:0000313" key="10">
    <source>
        <dbReference type="RefSeq" id="XP_015610204.1"/>
    </source>
</evidence>
<dbReference type="InterPro" id="IPR019520">
    <property type="entry name" value="Ribosomal_mS23_met"/>
</dbReference>
<dbReference type="CDD" id="cd23701">
    <property type="entry name" value="At1g26750"/>
    <property type="match status" value="1"/>
</dbReference>
<gene>
    <name evidence="10" type="primary">LOC107275012</name>
</gene>
<evidence type="ECO:0000256" key="2">
    <source>
        <dbReference type="ARBA" id="ARBA00009864"/>
    </source>
</evidence>
<dbReference type="RefSeq" id="XP_015610204.1">
    <property type="nucleotide sequence ID" value="XM_015754718.2"/>
</dbReference>
<organism evidence="9 10">
    <name type="scientific">Cephus cinctus</name>
    <name type="common">Wheat stem sawfly</name>
    <dbReference type="NCBI Taxonomy" id="211228"/>
    <lineage>
        <taxon>Eukaryota</taxon>
        <taxon>Metazoa</taxon>
        <taxon>Ecdysozoa</taxon>
        <taxon>Arthropoda</taxon>
        <taxon>Hexapoda</taxon>
        <taxon>Insecta</taxon>
        <taxon>Pterygota</taxon>
        <taxon>Neoptera</taxon>
        <taxon>Endopterygota</taxon>
        <taxon>Hymenoptera</taxon>
        <taxon>Cephoidea</taxon>
        <taxon>Cephidae</taxon>
        <taxon>Cephus</taxon>
    </lineage>
</organism>
<comment type="similarity">
    <text evidence="2">Belongs to the mitochondrion-specific ribosomal protein mS23 family.</text>
</comment>
<dbReference type="Proteomes" id="UP000694920">
    <property type="component" value="Unplaced"/>
</dbReference>
<feature type="compositionally biased region" description="Low complexity" evidence="7">
    <location>
        <begin position="130"/>
        <end position="144"/>
    </location>
</feature>
<dbReference type="Pfam" id="PF10484">
    <property type="entry name" value="MRP-S23"/>
    <property type="match status" value="1"/>
</dbReference>
<dbReference type="GO" id="GO:0006412">
    <property type="term" value="P:translation"/>
    <property type="evidence" value="ECO:0007669"/>
    <property type="project" value="InterPro"/>
</dbReference>
<evidence type="ECO:0000259" key="8">
    <source>
        <dbReference type="Pfam" id="PF10484"/>
    </source>
</evidence>
<feature type="region of interest" description="Disordered" evidence="7">
    <location>
        <begin position="122"/>
        <end position="145"/>
    </location>
</feature>
<comment type="subcellular location">
    <subcellularLocation>
        <location evidence="1">Mitochondrion</location>
    </subcellularLocation>
</comment>
<sequence length="161" mass="19067">MAQSRLERIGTVYSRISSLLKGGALKDIDKPVWYTVYEAFPPKYEPRFDREAPKTKYFDIFYKEDYLRMEFQERNKNLSTNLMDTRRKSRTQEFISIYHDMKKNGVHQDVCFQKSLDKLLEQRPTSTNRSQDTSSKSSITSSFSQEKNEKININIKDILNN</sequence>
<dbReference type="AlphaFoldDB" id="A0AAJ7FVF1"/>
<dbReference type="GeneID" id="107275012"/>
<proteinExistence type="inferred from homology"/>
<name>A0AAJ7FVF1_CEPCN</name>
<dbReference type="InterPro" id="IPR059242">
    <property type="entry name" value="mS23_dom"/>
</dbReference>
<dbReference type="CTD" id="51649"/>
<accession>A0AAJ7FVF1</accession>
<keyword evidence="4" id="KW-0496">Mitochondrion</keyword>
<evidence type="ECO:0000256" key="3">
    <source>
        <dbReference type="ARBA" id="ARBA00022980"/>
    </source>
</evidence>
<keyword evidence="5" id="KW-0687">Ribonucleoprotein</keyword>
<dbReference type="KEGG" id="ccin:107275012"/>
<reference evidence="10" key="1">
    <citation type="submission" date="2025-08" db="UniProtKB">
        <authorList>
            <consortium name="RefSeq"/>
        </authorList>
    </citation>
    <scope>IDENTIFICATION</scope>
</reference>
<keyword evidence="3 10" id="KW-0689">Ribosomal protein</keyword>
<evidence type="ECO:0000256" key="7">
    <source>
        <dbReference type="SAM" id="MobiDB-lite"/>
    </source>
</evidence>
<dbReference type="GO" id="GO:0005840">
    <property type="term" value="C:ribosome"/>
    <property type="evidence" value="ECO:0007669"/>
    <property type="project" value="UniProtKB-KW"/>
</dbReference>
<evidence type="ECO:0000256" key="5">
    <source>
        <dbReference type="ARBA" id="ARBA00023274"/>
    </source>
</evidence>
<evidence type="ECO:0000256" key="6">
    <source>
        <dbReference type="ARBA" id="ARBA00035137"/>
    </source>
</evidence>
<feature type="domain" description="Small ribosomal subunit protein mS23 conserved" evidence="8">
    <location>
        <begin position="2"/>
        <end position="122"/>
    </location>
</feature>
<dbReference type="PANTHER" id="PTHR15925">
    <property type="entry name" value="MITOCHONDRIAL RIBOSOMAL PROTEIN S23"/>
    <property type="match status" value="1"/>
</dbReference>